<name>A0A3A1YX52_9BURK</name>
<keyword evidence="1" id="KW-0812">Transmembrane</keyword>
<dbReference type="OrthoDB" id="8673654at2"/>
<dbReference type="EMBL" id="NQYH01000005">
    <property type="protein sequence ID" value="RIY41064.1"/>
    <property type="molecule type" value="Genomic_DNA"/>
</dbReference>
<protein>
    <recommendedName>
        <fullName evidence="2">DotM C-terminal cytoplasmic domain-containing protein</fullName>
    </recommendedName>
</protein>
<dbReference type="InterPro" id="IPR056464">
    <property type="entry name" value="DotM_C"/>
</dbReference>
<keyword evidence="1" id="KW-1133">Transmembrane helix</keyword>
<sequence length="478" mass="54507">MAESNKGQESAMTWVLIGVIACVALGSLLWIVASHKIVYYFTPVLDAIAFPWRLMPDFISATAVNDLDLTYKLYRQYPNRIDLVDWIAYANQAFKPWLALFMALFLLAFTRQLKRTRLLRREKMTPDNYVQQMVKAFPEIAPVVSIQRDIVADKYKEWRRQTFPDELLRKAQTPNKRPVLIIDPNQKAKNSVFAKKTDAERGLMIDRKRLAEHLSHTRVIKSSTGSRTFNKYLGFQITDLGKDFGQPKKQGEEQAALSTDRLSDVGKAMLALLAPQAFGGNAGRHERKKISDALNNSAYGTQKGFANLSLPIVQQSFEKWRTDAKVLNLAKIHHWEHTFLAALLAKARASGKLTTGSFIWLRPMSRILFWVLDDTGRKTPSAEGALAFSQYQFELSCIKKGILPLHRDEKGNLVTTILTDQVVNAFEHEWKHWREGIDDSDEWMSDPDLWKNLSDNPVWKSAWQDIEQSASVPKGAIQ</sequence>
<evidence type="ECO:0000256" key="1">
    <source>
        <dbReference type="SAM" id="Phobius"/>
    </source>
</evidence>
<feature type="transmembrane region" description="Helical" evidence="1">
    <location>
        <begin position="94"/>
        <end position="113"/>
    </location>
</feature>
<gene>
    <name evidence="3" type="ORF">CJP73_07910</name>
</gene>
<dbReference type="Pfam" id="PF23127">
    <property type="entry name" value="DotM_C"/>
    <property type="match status" value="1"/>
</dbReference>
<dbReference type="PROSITE" id="PS51257">
    <property type="entry name" value="PROKAR_LIPOPROTEIN"/>
    <property type="match status" value="1"/>
</dbReference>
<evidence type="ECO:0000313" key="4">
    <source>
        <dbReference type="Proteomes" id="UP000266206"/>
    </source>
</evidence>
<accession>A0A3A1YX52</accession>
<evidence type="ECO:0000313" key="3">
    <source>
        <dbReference type="EMBL" id="RIY41064.1"/>
    </source>
</evidence>
<feature type="transmembrane region" description="Helical" evidence="1">
    <location>
        <begin position="12"/>
        <end position="33"/>
    </location>
</feature>
<dbReference type="Proteomes" id="UP000266206">
    <property type="component" value="Unassembled WGS sequence"/>
</dbReference>
<comment type="caution">
    <text evidence="3">The sequence shown here is derived from an EMBL/GenBank/DDBJ whole genome shotgun (WGS) entry which is preliminary data.</text>
</comment>
<proteinExistence type="predicted"/>
<organism evidence="3 4">
    <name type="scientific">Neopusillimonas maritima</name>
    <dbReference type="NCBI Taxonomy" id="2026239"/>
    <lineage>
        <taxon>Bacteria</taxon>
        <taxon>Pseudomonadati</taxon>
        <taxon>Pseudomonadota</taxon>
        <taxon>Betaproteobacteria</taxon>
        <taxon>Burkholderiales</taxon>
        <taxon>Alcaligenaceae</taxon>
        <taxon>Neopusillimonas</taxon>
    </lineage>
</organism>
<keyword evidence="1" id="KW-0472">Membrane</keyword>
<dbReference type="AlphaFoldDB" id="A0A3A1YX52"/>
<evidence type="ECO:0000259" key="2">
    <source>
        <dbReference type="Pfam" id="PF23127"/>
    </source>
</evidence>
<reference evidence="3 4" key="1">
    <citation type="submission" date="2017-08" db="EMBL/GenBank/DDBJ databases">
        <title>Pusillimonas indicus sp. nov., a member of the family Alcaligenaceae isolated from surface seawater.</title>
        <authorList>
            <person name="Li J."/>
        </authorList>
    </citation>
    <scope>NUCLEOTIDE SEQUENCE [LARGE SCALE GENOMIC DNA]</scope>
    <source>
        <strain evidence="3 4">L52-1-41</strain>
    </source>
</reference>
<feature type="domain" description="DotM C-terminal cytoplasmic" evidence="2">
    <location>
        <begin position="258"/>
        <end position="399"/>
    </location>
</feature>
<dbReference type="RefSeq" id="WP_119516065.1">
    <property type="nucleotide sequence ID" value="NZ_NQYH01000005.1"/>
</dbReference>